<dbReference type="AlphaFoldDB" id="X1DFT5"/>
<organism evidence="1">
    <name type="scientific">marine sediment metagenome</name>
    <dbReference type="NCBI Taxonomy" id="412755"/>
    <lineage>
        <taxon>unclassified sequences</taxon>
        <taxon>metagenomes</taxon>
        <taxon>ecological metagenomes</taxon>
    </lineage>
</organism>
<accession>X1DFT5</accession>
<feature type="non-terminal residue" evidence="1">
    <location>
        <position position="1"/>
    </location>
</feature>
<reference evidence="1" key="1">
    <citation type="journal article" date="2014" name="Front. Microbiol.">
        <title>High frequency of phylogenetically diverse reductive dehalogenase-homologous genes in deep subseafloor sedimentary metagenomes.</title>
        <authorList>
            <person name="Kawai M."/>
            <person name="Futagami T."/>
            <person name="Toyoda A."/>
            <person name="Takaki Y."/>
            <person name="Nishi S."/>
            <person name="Hori S."/>
            <person name="Arai W."/>
            <person name="Tsubouchi T."/>
            <person name="Morono Y."/>
            <person name="Uchiyama I."/>
            <person name="Ito T."/>
            <person name="Fujiyama A."/>
            <person name="Inagaki F."/>
            <person name="Takami H."/>
        </authorList>
    </citation>
    <scope>NUCLEOTIDE SEQUENCE</scope>
    <source>
        <strain evidence="1">Expedition CK06-06</strain>
    </source>
</reference>
<protein>
    <submittedName>
        <fullName evidence="1">Uncharacterized protein</fullName>
    </submittedName>
</protein>
<comment type="caution">
    <text evidence="1">The sequence shown here is derived from an EMBL/GenBank/DDBJ whole genome shotgun (WGS) entry which is preliminary data.</text>
</comment>
<name>X1DFT5_9ZZZZ</name>
<dbReference type="EMBL" id="BARU01001572">
    <property type="protein sequence ID" value="GAH19027.1"/>
    <property type="molecule type" value="Genomic_DNA"/>
</dbReference>
<proteinExistence type="predicted"/>
<gene>
    <name evidence="1" type="ORF">S03H2_04061</name>
</gene>
<sequence length="58" mass="6841">LKKFKQIITIEIEAYSRFTMGNKMIDVRKFINTHVGIKKIKESNVEEKEVELNEIKMG</sequence>
<evidence type="ECO:0000313" key="1">
    <source>
        <dbReference type="EMBL" id="GAH19027.1"/>
    </source>
</evidence>